<dbReference type="GO" id="GO:0003700">
    <property type="term" value="F:DNA-binding transcription factor activity"/>
    <property type="evidence" value="ECO:0007669"/>
    <property type="project" value="TreeGrafter"/>
</dbReference>
<dbReference type="KEGG" id="pkb:B4V02_21685"/>
<dbReference type="PROSITE" id="PS50943">
    <property type="entry name" value="HTH_CROC1"/>
    <property type="match status" value="1"/>
</dbReference>
<dbReference type="AlphaFoldDB" id="A0A222WTM4"/>
<dbReference type="InterPro" id="IPR028082">
    <property type="entry name" value="Peripla_BP_I"/>
</dbReference>
<evidence type="ECO:0000256" key="2">
    <source>
        <dbReference type="ARBA" id="ARBA00023015"/>
    </source>
</evidence>
<dbReference type="GO" id="GO:0000976">
    <property type="term" value="F:transcription cis-regulatory region binding"/>
    <property type="evidence" value="ECO:0007669"/>
    <property type="project" value="TreeGrafter"/>
</dbReference>
<dbReference type="PROSITE" id="PS50932">
    <property type="entry name" value="HTH_LACI_2"/>
    <property type="match status" value="1"/>
</dbReference>
<organism evidence="7 8">
    <name type="scientific">Paenibacillus kribbensis</name>
    <dbReference type="NCBI Taxonomy" id="172713"/>
    <lineage>
        <taxon>Bacteria</taxon>
        <taxon>Bacillati</taxon>
        <taxon>Bacillota</taxon>
        <taxon>Bacilli</taxon>
        <taxon>Bacillales</taxon>
        <taxon>Paenibacillaceae</taxon>
        <taxon>Paenibacillus</taxon>
    </lineage>
</organism>
<evidence type="ECO:0000256" key="4">
    <source>
        <dbReference type="ARBA" id="ARBA00023163"/>
    </source>
</evidence>
<gene>
    <name evidence="7" type="ORF">B4V02_21685</name>
</gene>
<dbReference type="PANTHER" id="PTHR30146:SF95">
    <property type="entry name" value="RIBOSE OPERON REPRESSOR"/>
    <property type="match status" value="1"/>
</dbReference>
<dbReference type="Gene3D" id="1.10.260.40">
    <property type="entry name" value="lambda repressor-like DNA-binding domains"/>
    <property type="match status" value="1"/>
</dbReference>
<feature type="domain" description="HTH lacI-type" evidence="5">
    <location>
        <begin position="5"/>
        <end position="59"/>
    </location>
</feature>
<name>A0A222WTM4_9BACL</name>
<dbReference type="SUPFAM" id="SSF47413">
    <property type="entry name" value="lambda repressor-like DNA-binding domains"/>
    <property type="match status" value="1"/>
</dbReference>
<dbReference type="InterPro" id="IPR000843">
    <property type="entry name" value="HTH_LacI"/>
</dbReference>
<evidence type="ECO:0000256" key="3">
    <source>
        <dbReference type="ARBA" id="ARBA00023125"/>
    </source>
</evidence>
<keyword evidence="3" id="KW-0238">DNA-binding</keyword>
<sequence>MKTKPKLEDVAKHAGVSPTTVSRVLNNRGYISEETRKRVHNAMEKINYFPNEMARSLFTKQSNIIGLIFPTVSNPFFAELIYNIEIKCEELGYKVFLCNSLNNMDKEKKYLDMLQRNQVDGIIVGSHNRGIFEQVSTSLPIVAVDQYISNSAPIVSSDNYLGGKLATEHLIKRGCKKIIHISGPSRLDTPTHLRTSAYKDIMTAYGLKPIIYEINKTFNAKENHKVISQVFHENPDMDGIFASDDIIAANIYNKAVRIGKNVPEELKIVGFDGTEAVRNFLPQLTTIQQSIPEMAERAVIILDKKIKNEEISSHLCKPLDIILVEGASTTNVFAT</sequence>
<reference evidence="7 8" key="1">
    <citation type="submission" date="2017-03" db="EMBL/GenBank/DDBJ databases">
        <title>Complete genome sequence of Paenibacillus Kribbensis producing bioflocculants.</title>
        <authorList>
            <person name="Lee H.-G."/>
            <person name="Oh H.-M."/>
        </authorList>
    </citation>
    <scope>NUCLEOTIDE SEQUENCE [LARGE SCALE GENOMIC DNA]</scope>
    <source>
        <strain evidence="7 8">AM49</strain>
    </source>
</reference>
<feature type="domain" description="HTH cro/C1-type" evidence="6">
    <location>
        <begin position="7"/>
        <end position="49"/>
    </location>
</feature>
<dbReference type="Pfam" id="PF13377">
    <property type="entry name" value="Peripla_BP_3"/>
    <property type="match status" value="1"/>
</dbReference>
<dbReference type="RefSeq" id="WP_094156367.1">
    <property type="nucleotide sequence ID" value="NZ_CP020028.1"/>
</dbReference>
<proteinExistence type="predicted"/>
<keyword evidence="1" id="KW-0678">Repressor</keyword>
<evidence type="ECO:0000259" key="5">
    <source>
        <dbReference type="PROSITE" id="PS50932"/>
    </source>
</evidence>
<dbReference type="OrthoDB" id="9796186at2"/>
<evidence type="ECO:0000313" key="7">
    <source>
        <dbReference type="EMBL" id="ASR49121.1"/>
    </source>
</evidence>
<keyword evidence="8" id="KW-1185">Reference proteome</keyword>
<dbReference type="Proteomes" id="UP000214666">
    <property type="component" value="Chromosome"/>
</dbReference>
<dbReference type="InterPro" id="IPR046335">
    <property type="entry name" value="LacI/GalR-like_sensor"/>
</dbReference>
<dbReference type="PROSITE" id="PS00356">
    <property type="entry name" value="HTH_LACI_1"/>
    <property type="match status" value="1"/>
</dbReference>
<dbReference type="SMART" id="SM00354">
    <property type="entry name" value="HTH_LACI"/>
    <property type="match status" value="1"/>
</dbReference>
<dbReference type="InterPro" id="IPR001387">
    <property type="entry name" value="Cro/C1-type_HTH"/>
</dbReference>
<dbReference type="CDD" id="cd01392">
    <property type="entry name" value="HTH_LacI"/>
    <property type="match status" value="1"/>
</dbReference>
<keyword evidence="4" id="KW-0804">Transcription</keyword>
<dbReference type="EMBL" id="CP020028">
    <property type="protein sequence ID" value="ASR49121.1"/>
    <property type="molecule type" value="Genomic_DNA"/>
</dbReference>
<dbReference type="Pfam" id="PF00356">
    <property type="entry name" value="LacI"/>
    <property type="match status" value="1"/>
</dbReference>
<dbReference type="SUPFAM" id="SSF53822">
    <property type="entry name" value="Periplasmic binding protein-like I"/>
    <property type="match status" value="1"/>
</dbReference>
<accession>A0A222WTM4</accession>
<evidence type="ECO:0000256" key="1">
    <source>
        <dbReference type="ARBA" id="ARBA00022491"/>
    </source>
</evidence>
<evidence type="ECO:0000313" key="8">
    <source>
        <dbReference type="Proteomes" id="UP000214666"/>
    </source>
</evidence>
<dbReference type="PANTHER" id="PTHR30146">
    <property type="entry name" value="LACI-RELATED TRANSCRIPTIONAL REPRESSOR"/>
    <property type="match status" value="1"/>
</dbReference>
<dbReference type="PRINTS" id="PR00036">
    <property type="entry name" value="HTHLACI"/>
</dbReference>
<dbReference type="InterPro" id="IPR010982">
    <property type="entry name" value="Lambda_DNA-bd_dom_sf"/>
</dbReference>
<keyword evidence="2" id="KW-0805">Transcription regulation</keyword>
<evidence type="ECO:0000259" key="6">
    <source>
        <dbReference type="PROSITE" id="PS50943"/>
    </source>
</evidence>
<protein>
    <submittedName>
        <fullName evidence="7">LacI family transcriptional regulator</fullName>
    </submittedName>
</protein>
<dbReference type="CDD" id="cd06291">
    <property type="entry name" value="PBP1_Qymf-like"/>
    <property type="match status" value="1"/>
</dbReference>
<dbReference type="Gene3D" id="3.40.50.2300">
    <property type="match status" value="2"/>
</dbReference>